<dbReference type="SUPFAM" id="SSF53474">
    <property type="entry name" value="alpha/beta-Hydrolases"/>
    <property type="match status" value="1"/>
</dbReference>
<name>A0A9Y2JW69_9PSEU</name>
<accession>A0A9Y2JW69</accession>
<dbReference type="InterPro" id="IPR000801">
    <property type="entry name" value="Esterase-like"/>
</dbReference>
<keyword evidence="2" id="KW-0812">Transmembrane</keyword>
<feature type="transmembrane region" description="Helical" evidence="2">
    <location>
        <begin position="44"/>
        <end position="68"/>
    </location>
</feature>
<dbReference type="PANTHER" id="PTHR48098">
    <property type="entry name" value="ENTEROCHELIN ESTERASE-RELATED"/>
    <property type="match status" value="1"/>
</dbReference>
<dbReference type="PANTHER" id="PTHR48098:SF1">
    <property type="entry name" value="DIACYLGLYCEROL ACYLTRANSFERASE_MYCOLYLTRANSFERASE AG85A"/>
    <property type="match status" value="1"/>
</dbReference>
<dbReference type="AlphaFoldDB" id="A0A9Y2JW69"/>
<dbReference type="Proteomes" id="UP001239397">
    <property type="component" value="Chromosome"/>
</dbReference>
<organism evidence="3 4">
    <name type="scientific">Amycolatopsis mongoliensis</name>
    <dbReference type="NCBI Taxonomy" id="715475"/>
    <lineage>
        <taxon>Bacteria</taxon>
        <taxon>Bacillati</taxon>
        <taxon>Actinomycetota</taxon>
        <taxon>Actinomycetes</taxon>
        <taxon>Pseudonocardiales</taxon>
        <taxon>Pseudonocardiaceae</taxon>
        <taxon>Amycolatopsis</taxon>
    </lineage>
</organism>
<feature type="transmembrane region" description="Helical" evidence="2">
    <location>
        <begin position="12"/>
        <end position="32"/>
    </location>
</feature>
<evidence type="ECO:0000313" key="3">
    <source>
        <dbReference type="EMBL" id="WIY04084.1"/>
    </source>
</evidence>
<dbReference type="RefSeq" id="WP_286000420.1">
    <property type="nucleotide sequence ID" value="NZ_CP127295.1"/>
</dbReference>
<evidence type="ECO:0000256" key="2">
    <source>
        <dbReference type="SAM" id="Phobius"/>
    </source>
</evidence>
<dbReference type="EMBL" id="CP127295">
    <property type="protein sequence ID" value="WIY04084.1"/>
    <property type="molecule type" value="Genomic_DNA"/>
</dbReference>
<gene>
    <name evidence="3" type="ORF">QRX60_09630</name>
</gene>
<dbReference type="InterPro" id="IPR029058">
    <property type="entry name" value="AB_hydrolase_fold"/>
</dbReference>
<keyword evidence="2" id="KW-0472">Membrane</keyword>
<dbReference type="Pfam" id="PF00756">
    <property type="entry name" value="Esterase"/>
    <property type="match status" value="1"/>
</dbReference>
<keyword evidence="4" id="KW-1185">Reference proteome</keyword>
<reference evidence="3 4" key="1">
    <citation type="submission" date="2023-06" db="EMBL/GenBank/DDBJ databases">
        <authorList>
            <person name="Oyuntsetseg B."/>
            <person name="Kim S.B."/>
        </authorList>
    </citation>
    <scope>NUCLEOTIDE SEQUENCE [LARGE SCALE GENOMIC DNA]</scope>
    <source>
        <strain evidence="3 4">4-36</strain>
    </source>
</reference>
<keyword evidence="3" id="KW-0378">Hydrolase</keyword>
<dbReference type="Gene3D" id="3.40.50.1820">
    <property type="entry name" value="alpha/beta hydrolase"/>
    <property type="match status" value="1"/>
</dbReference>
<protein>
    <submittedName>
        <fullName evidence="3">Alpha/beta hydrolase-fold protein</fullName>
    </submittedName>
</protein>
<evidence type="ECO:0000313" key="4">
    <source>
        <dbReference type="Proteomes" id="UP001239397"/>
    </source>
</evidence>
<dbReference type="InterPro" id="IPR050583">
    <property type="entry name" value="Mycobacterial_A85_antigen"/>
</dbReference>
<dbReference type="GO" id="GO:0016787">
    <property type="term" value="F:hydrolase activity"/>
    <property type="evidence" value="ECO:0007669"/>
    <property type="project" value="UniProtKB-KW"/>
</dbReference>
<sequence>MHLSSIRLDSPVNMIVVVVLTLLAIIAVPWFWDRWKRKRLWRSATTLLAVVLVVLSTAMAGNMIGGFFPTVGSLLGTGVYAAPGTDAEAAQNGEDLDKLRDTGVAHAREGKGTVVHMKVTGRRTKLTRDVTVYLPPQYFDAAYKELKFPAIEWIPNYPSGPEVFTSGYHMPEQLDAAIAKKALPPTVVIVPDPTGVPKVGHDTECVDEVDGSANDTYLTADLHDWALQKLGVSQNRRAWTIAGWSSGGYCAMNLVTRHPQWYGQAVSVSGYDKAQIDAETENLFKNRQDINDANNVRINVGLHPAPIDILAIAGDKEANESASIDRIRAAARPPVQLSSWRIKDAGHNMNTFKSQIPDVLAWIGAHMSGPAPAGRQLETTGGALPWPLPRSGAQGALADKDQ</sequence>
<feature type="region of interest" description="Disordered" evidence="1">
    <location>
        <begin position="371"/>
        <end position="402"/>
    </location>
</feature>
<evidence type="ECO:0000256" key="1">
    <source>
        <dbReference type="SAM" id="MobiDB-lite"/>
    </source>
</evidence>
<keyword evidence="2" id="KW-1133">Transmembrane helix</keyword>
<dbReference type="KEGG" id="amog:QRX60_09630"/>
<proteinExistence type="predicted"/>
<dbReference type="GO" id="GO:0016747">
    <property type="term" value="F:acyltransferase activity, transferring groups other than amino-acyl groups"/>
    <property type="evidence" value="ECO:0007669"/>
    <property type="project" value="TreeGrafter"/>
</dbReference>